<feature type="compositionally biased region" description="Pro residues" evidence="1">
    <location>
        <begin position="10"/>
        <end position="23"/>
    </location>
</feature>
<dbReference type="EMBL" id="JBAWTH010000085">
    <property type="protein sequence ID" value="KAL2278589.1"/>
    <property type="molecule type" value="Genomic_DNA"/>
</dbReference>
<dbReference type="PANTHER" id="PTHR43828:SF5">
    <property type="entry name" value="TRANSCRIPTIONAL REPRESSOR XBP1"/>
    <property type="match status" value="1"/>
</dbReference>
<organism evidence="3 4">
    <name type="scientific">Diaporthe vaccinii</name>
    <dbReference type="NCBI Taxonomy" id="105482"/>
    <lineage>
        <taxon>Eukaryota</taxon>
        <taxon>Fungi</taxon>
        <taxon>Dikarya</taxon>
        <taxon>Ascomycota</taxon>
        <taxon>Pezizomycotina</taxon>
        <taxon>Sordariomycetes</taxon>
        <taxon>Sordariomycetidae</taxon>
        <taxon>Diaporthales</taxon>
        <taxon>Diaporthaceae</taxon>
        <taxon>Diaporthe</taxon>
        <taxon>Diaporthe eres species complex</taxon>
    </lineage>
</organism>
<name>A0ABR4E867_9PEZI</name>
<feature type="compositionally biased region" description="Basic and acidic residues" evidence="1">
    <location>
        <begin position="482"/>
        <end position="495"/>
    </location>
</feature>
<feature type="compositionally biased region" description="Basic and acidic residues" evidence="1">
    <location>
        <begin position="529"/>
        <end position="548"/>
    </location>
</feature>
<reference evidence="3 4" key="1">
    <citation type="submission" date="2024-03" db="EMBL/GenBank/DDBJ databases">
        <title>A high-quality draft genome sequence of Diaporthe vaccinii, a causative agent of upright dieback and viscid rot disease in cranberry plants.</title>
        <authorList>
            <person name="Sarrasin M."/>
            <person name="Lang B.F."/>
            <person name="Burger G."/>
        </authorList>
    </citation>
    <scope>NUCLEOTIDE SEQUENCE [LARGE SCALE GENOMIC DNA]</scope>
    <source>
        <strain evidence="3 4">IS7</strain>
    </source>
</reference>
<feature type="compositionally biased region" description="Low complexity" evidence="1">
    <location>
        <begin position="361"/>
        <end position="396"/>
    </location>
</feature>
<evidence type="ECO:0000256" key="1">
    <source>
        <dbReference type="SAM" id="MobiDB-lite"/>
    </source>
</evidence>
<gene>
    <name evidence="3" type="ORF">FJTKL_14320</name>
</gene>
<sequence>MLSLASLLNPAPPGPPPPTPRYRPSPGLSSPATSYSDDCSSLMFERHLASSTKPTKMAKESGGFVKSKAKGIVNFPPFENLDERSLREIKRYQVYPYGKIQEYCRHIPYNSGKKDFYEKTGRESFEVFQYIFKVPGDDSEYTVMWDYNVGLVRMTPFFKCCKYSKTMPAKMLNMNPGLRDITHSITGGSIMAQGYWMPHACAKAVCATFCAPIAGALIPIFGPDFPSQCISPDAPEHGRMAIDPAIVAESGREADMYRRVFANANAVNVNGHLPLHPQQMHHYSHGPALPSPTSIPSPRLARRSLHRHGSPYDYERDRVDFGGRVCFKRGLDSPHATESGPDIHIGPETPSLPHAPHHRSMPYSPMSPPRSSGWTVANHPGHSHSSSSTSPNSHPHNFAEDFLYPGGPNPLLSAIPRFSHASRLDHYQTSQRLPPVPRTSAAWTTSKRPAPEPDAGPEFDYDGQSENSPTNTVTTATSRASGGRERDHNRGREEEALPSSVPHAAATTGAEKNAALLLMNLSVRDHREVRYRDERDGGGRDPEGDRVPRGCGQESMSMSPVSATPDGHRSKRRRATSMDFKELRPGTTVWKMLADVRVLALRGSTPPRP</sequence>
<accession>A0ABR4E867</accession>
<feature type="region of interest" description="Disordered" evidence="1">
    <location>
        <begin position="529"/>
        <end position="580"/>
    </location>
</feature>
<evidence type="ECO:0000313" key="3">
    <source>
        <dbReference type="EMBL" id="KAL2278589.1"/>
    </source>
</evidence>
<dbReference type="InterPro" id="IPR051642">
    <property type="entry name" value="SWI6-like"/>
</dbReference>
<proteinExistence type="predicted"/>
<feature type="region of interest" description="Disordered" evidence="1">
    <location>
        <begin position="1"/>
        <end position="34"/>
    </location>
</feature>
<dbReference type="Gene3D" id="3.10.260.10">
    <property type="entry name" value="Transcription regulator HTH, APSES-type DNA-binding domain"/>
    <property type="match status" value="1"/>
</dbReference>
<feature type="region of interest" description="Disordered" evidence="1">
    <location>
        <begin position="427"/>
        <end position="505"/>
    </location>
</feature>
<evidence type="ECO:0000313" key="4">
    <source>
        <dbReference type="Proteomes" id="UP001600888"/>
    </source>
</evidence>
<dbReference type="InterPro" id="IPR003163">
    <property type="entry name" value="Tscrpt_reg_HTH_APSES-type"/>
</dbReference>
<comment type="caution">
    <text evidence="3">The sequence shown here is derived from an EMBL/GenBank/DDBJ whole genome shotgun (WGS) entry which is preliminary data.</text>
</comment>
<dbReference type="PROSITE" id="PS51299">
    <property type="entry name" value="HTH_APSES"/>
    <property type="match status" value="1"/>
</dbReference>
<feature type="region of interest" description="Disordered" evidence="1">
    <location>
        <begin position="278"/>
        <end position="299"/>
    </location>
</feature>
<protein>
    <recommendedName>
        <fullName evidence="2">HTH APSES-type domain-containing protein</fullName>
    </recommendedName>
</protein>
<dbReference type="PANTHER" id="PTHR43828">
    <property type="entry name" value="ASPARAGINASE"/>
    <property type="match status" value="1"/>
</dbReference>
<keyword evidence="4" id="KW-1185">Reference proteome</keyword>
<dbReference type="EMBL" id="JBAWTH010000085">
    <property type="protein sequence ID" value="KAL2278587.1"/>
    <property type="molecule type" value="Genomic_DNA"/>
</dbReference>
<evidence type="ECO:0000259" key="2">
    <source>
        <dbReference type="PROSITE" id="PS51299"/>
    </source>
</evidence>
<dbReference type="InterPro" id="IPR036887">
    <property type="entry name" value="HTH_APSES_sf"/>
</dbReference>
<dbReference type="Proteomes" id="UP001600888">
    <property type="component" value="Unassembled WGS sequence"/>
</dbReference>
<feature type="region of interest" description="Disordered" evidence="1">
    <location>
        <begin position="332"/>
        <end position="399"/>
    </location>
</feature>
<feature type="domain" description="HTH APSES-type" evidence="2">
    <location>
        <begin position="114"/>
        <end position="232"/>
    </location>
</feature>
<dbReference type="SUPFAM" id="SSF54616">
    <property type="entry name" value="DNA-binding domain of Mlu1-box binding protein MBP1"/>
    <property type="match status" value="1"/>
</dbReference>
<feature type="compositionally biased region" description="Polar residues" evidence="1">
    <location>
        <begin position="464"/>
        <end position="480"/>
    </location>
</feature>